<feature type="region of interest" description="Disordered" evidence="1">
    <location>
        <begin position="450"/>
        <end position="511"/>
    </location>
</feature>
<accession>A0A8K0T4M8</accession>
<proteinExistence type="predicted"/>
<feature type="region of interest" description="Disordered" evidence="1">
    <location>
        <begin position="23"/>
        <end position="61"/>
    </location>
</feature>
<dbReference type="OrthoDB" id="5236816at2759"/>
<feature type="region of interest" description="Disordered" evidence="1">
    <location>
        <begin position="96"/>
        <end position="119"/>
    </location>
</feature>
<feature type="compositionally biased region" description="Low complexity" evidence="1">
    <location>
        <begin position="49"/>
        <end position="61"/>
    </location>
</feature>
<gene>
    <name evidence="2" type="ORF">B0T11DRAFT_343637</name>
</gene>
<dbReference type="Proteomes" id="UP000813385">
    <property type="component" value="Unassembled WGS sequence"/>
</dbReference>
<feature type="compositionally biased region" description="Polar residues" evidence="1">
    <location>
        <begin position="23"/>
        <end position="42"/>
    </location>
</feature>
<name>A0A8K0T4M8_9PEZI</name>
<protein>
    <submittedName>
        <fullName evidence="2">Uncharacterized protein</fullName>
    </submittedName>
</protein>
<reference evidence="2" key="1">
    <citation type="journal article" date="2021" name="Nat. Commun.">
        <title>Genetic determinants of endophytism in the Arabidopsis root mycobiome.</title>
        <authorList>
            <person name="Mesny F."/>
            <person name="Miyauchi S."/>
            <person name="Thiergart T."/>
            <person name="Pickel B."/>
            <person name="Atanasova L."/>
            <person name="Karlsson M."/>
            <person name="Huettel B."/>
            <person name="Barry K.W."/>
            <person name="Haridas S."/>
            <person name="Chen C."/>
            <person name="Bauer D."/>
            <person name="Andreopoulos W."/>
            <person name="Pangilinan J."/>
            <person name="LaButti K."/>
            <person name="Riley R."/>
            <person name="Lipzen A."/>
            <person name="Clum A."/>
            <person name="Drula E."/>
            <person name="Henrissat B."/>
            <person name="Kohler A."/>
            <person name="Grigoriev I.V."/>
            <person name="Martin F.M."/>
            <person name="Hacquard S."/>
        </authorList>
    </citation>
    <scope>NUCLEOTIDE SEQUENCE</scope>
    <source>
        <strain evidence="2">MPI-CAGE-AT-0016</strain>
    </source>
</reference>
<keyword evidence="3" id="KW-1185">Reference proteome</keyword>
<evidence type="ECO:0000313" key="3">
    <source>
        <dbReference type="Proteomes" id="UP000813385"/>
    </source>
</evidence>
<comment type="caution">
    <text evidence="2">The sequence shown here is derived from an EMBL/GenBank/DDBJ whole genome shotgun (WGS) entry which is preliminary data.</text>
</comment>
<sequence length="536" mass="59514">MLVTNTFRSTHAFFGRLRDMTDFSSSPPKMQRSISNGSQTLTEMPAPTPTNTPTSTPTSMPTTAIPIDPRLLDAPELGTTKSPAIPRIQLATRLSSRSLASSTTEANTRELRKRRKRRARQAFQPVAGSFCSILHEHAGESLFIKPLMWTNAHLSAFGIKFVQLPPCQKPRPVSSEAWKQPTMSTRLLRMTGCLDLVLSPRRPIGAEQSVFSSPRMNGLGGMFDIMYPGRTIRPAGGKNHMFSLFVWGAPYPHVCHLEGFWRDESSRIAMAFLDKPLLESTRKFRMFSVYKPRAGPENTAVKSLVTKRVKLVLPKDPDQDPFLAAVFIAMAQDRFYPATPESKGMTGKITKRQFRERPMPEFVDTKLRIMATNDDQTFSVYTTTVTAKVLTALHHPTAEELRSGPNDHIMAIEHTKVDIHPLLGLKERLARALGTDLVGEVDLDGMELFEDPPVTDSDAEDSDGDTVAFSAPRRNPSLPSTASCSSRRLASELSNEGLDEGTPAKRRRISMNDSFIGVEEAASVDTALESRKICRR</sequence>
<evidence type="ECO:0000256" key="1">
    <source>
        <dbReference type="SAM" id="MobiDB-lite"/>
    </source>
</evidence>
<feature type="compositionally biased region" description="Polar residues" evidence="1">
    <location>
        <begin position="477"/>
        <end position="494"/>
    </location>
</feature>
<evidence type="ECO:0000313" key="2">
    <source>
        <dbReference type="EMBL" id="KAH7347486.1"/>
    </source>
</evidence>
<organism evidence="2 3">
    <name type="scientific">Plectosphaerella cucumerina</name>
    <dbReference type="NCBI Taxonomy" id="40658"/>
    <lineage>
        <taxon>Eukaryota</taxon>
        <taxon>Fungi</taxon>
        <taxon>Dikarya</taxon>
        <taxon>Ascomycota</taxon>
        <taxon>Pezizomycotina</taxon>
        <taxon>Sordariomycetes</taxon>
        <taxon>Hypocreomycetidae</taxon>
        <taxon>Glomerellales</taxon>
        <taxon>Plectosphaerellaceae</taxon>
        <taxon>Plectosphaerella</taxon>
    </lineage>
</organism>
<dbReference type="EMBL" id="JAGPXD010000007">
    <property type="protein sequence ID" value="KAH7347486.1"/>
    <property type="molecule type" value="Genomic_DNA"/>
</dbReference>
<dbReference type="AlphaFoldDB" id="A0A8K0T4M8"/>